<evidence type="ECO:0000313" key="2">
    <source>
        <dbReference type="EMBL" id="MDR7362218.1"/>
    </source>
</evidence>
<dbReference type="Pfam" id="PF07332">
    <property type="entry name" value="Phage_holin_3_6"/>
    <property type="match status" value="1"/>
</dbReference>
<gene>
    <name evidence="2" type="ORF">J2S63_001771</name>
</gene>
<evidence type="ECO:0000313" key="3">
    <source>
        <dbReference type="Proteomes" id="UP001183648"/>
    </source>
</evidence>
<accession>A0ABU2BWJ5</accession>
<proteinExistence type="predicted"/>
<feature type="transmembrane region" description="Helical" evidence="1">
    <location>
        <begin position="56"/>
        <end position="83"/>
    </location>
</feature>
<reference evidence="2 3" key="1">
    <citation type="submission" date="2023-07" db="EMBL/GenBank/DDBJ databases">
        <title>Sequencing the genomes of 1000 actinobacteria strains.</title>
        <authorList>
            <person name="Klenk H.-P."/>
        </authorList>
    </citation>
    <scope>NUCLEOTIDE SEQUENCE [LARGE SCALE GENOMIC DNA]</scope>
    <source>
        <strain evidence="2 3">DSM 19426</strain>
    </source>
</reference>
<keyword evidence="3" id="KW-1185">Reference proteome</keyword>
<keyword evidence="1" id="KW-1133">Transmembrane helix</keyword>
<dbReference type="EMBL" id="JAVDYG010000001">
    <property type="protein sequence ID" value="MDR7362218.1"/>
    <property type="molecule type" value="Genomic_DNA"/>
</dbReference>
<protein>
    <submittedName>
        <fullName evidence="2">Membrane protein YqjE</fullName>
    </submittedName>
</protein>
<feature type="transmembrane region" description="Helical" evidence="1">
    <location>
        <begin position="89"/>
        <end position="109"/>
    </location>
</feature>
<evidence type="ECO:0000256" key="1">
    <source>
        <dbReference type="SAM" id="Phobius"/>
    </source>
</evidence>
<dbReference type="RefSeq" id="WP_310301394.1">
    <property type="nucleotide sequence ID" value="NZ_BAAAPS010000008.1"/>
</dbReference>
<sequence>MSHSDVTYEPPAPPDPAEASLGQLVSSVSQQIPELVRSEIRLAQAEMAEKGKRAGLGLGMFGAAGVLALYGVGTLLATVVLLLALVLPAWAAALIVTVVLFAAAGVAALKGKANVAEATPPKPERAIDGIKADVETVKGNHP</sequence>
<keyword evidence="1" id="KW-0812">Transmembrane</keyword>
<name>A0ABU2BWJ5_9ACTN</name>
<dbReference type="InterPro" id="IPR009937">
    <property type="entry name" value="Phage_holin_3_6"/>
</dbReference>
<dbReference type="Proteomes" id="UP001183648">
    <property type="component" value="Unassembled WGS sequence"/>
</dbReference>
<organism evidence="2 3">
    <name type="scientific">Nocardioides marmoribigeumensis</name>
    <dbReference type="NCBI Taxonomy" id="433649"/>
    <lineage>
        <taxon>Bacteria</taxon>
        <taxon>Bacillati</taxon>
        <taxon>Actinomycetota</taxon>
        <taxon>Actinomycetes</taxon>
        <taxon>Propionibacteriales</taxon>
        <taxon>Nocardioidaceae</taxon>
        <taxon>Nocardioides</taxon>
    </lineage>
</organism>
<keyword evidence="1" id="KW-0472">Membrane</keyword>
<comment type="caution">
    <text evidence="2">The sequence shown here is derived from an EMBL/GenBank/DDBJ whole genome shotgun (WGS) entry which is preliminary data.</text>
</comment>